<feature type="transmembrane region" description="Helical" evidence="10">
    <location>
        <begin position="280"/>
        <end position="298"/>
    </location>
</feature>
<dbReference type="InterPro" id="IPR005829">
    <property type="entry name" value="Sugar_transporter_CS"/>
</dbReference>
<evidence type="ECO:0000256" key="2">
    <source>
        <dbReference type="ARBA" id="ARBA00008240"/>
    </source>
</evidence>
<dbReference type="Pfam" id="PF07690">
    <property type="entry name" value="MFS_1"/>
    <property type="match status" value="1"/>
</dbReference>
<feature type="transmembrane region" description="Helical" evidence="10">
    <location>
        <begin position="242"/>
        <end position="260"/>
    </location>
</feature>
<feature type="transmembrane region" description="Helical" evidence="10">
    <location>
        <begin position="189"/>
        <end position="208"/>
    </location>
</feature>
<feature type="domain" description="Major facilitator superfamily (MFS) profile" evidence="11">
    <location>
        <begin position="17"/>
        <end position="423"/>
    </location>
</feature>
<feature type="transmembrane region" description="Helical" evidence="10">
    <location>
        <begin position="113"/>
        <end position="133"/>
    </location>
</feature>
<feature type="transmembrane region" description="Helical" evidence="10">
    <location>
        <begin position="401"/>
        <end position="419"/>
    </location>
</feature>
<organism evidence="12 13">
    <name type="scientific">Mycolicibacterium tokaiense</name>
    <dbReference type="NCBI Taxonomy" id="39695"/>
    <lineage>
        <taxon>Bacteria</taxon>
        <taxon>Bacillati</taxon>
        <taxon>Actinomycetota</taxon>
        <taxon>Actinomycetes</taxon>
        <taxon>Mycobacteriales</taxon>
        <taxon>Mycobacteriaceae</taxon>
        <taxon>Mycolicibacterium</taxon>
    </lineage>
</organism>
<dbReference type="PROSITE" id="PS00217">
    <property type="entry name" value="SUGAR_TRANSPORT_2"/>
    <property type="match status" value="1"/>
</dbReference>
<gene>
    <name evidence="12" type="primary">kgtP_2</name>
    <name evidence="12" type="ORF">NCTC10821_04171</name>
</gene>
<keyword evidence="13" id="KW-1185">Reference proteome</keyword>
<evidence type="ECO:0000313" key="13">
    <source>
        <dbReference type="Proteomes" id="UP000254978"/>
    </source>
</evidence>
<feature type="transmembrane region" description="Helical" evidence="10">
    <location>
        <begin position="154"/>
        <end position="177"/>
    </location>
</feature>
<feature type="transmembrane region" description="Helical" evidence="10">
    <location>
        <begin position="20"/>
        <end position="43"/>
    </location>
</feature>
<evidence type="ECO:0000256" key="6">
    <source>
        <dbReference type="ARBA" id="ARBA00022847"/>
    </source>
</evidence>
<dbReference type="Gene3D" id="1.20.1250.20">
    <property type="entry name" value="MFS general substrate transporter like domains"/>
    <property type="match status" value="2"/>
</dbReference>
<evidence type="ECO:0000256" key="4">
    <source>
        <dbReference type="ARBA" id="ARBA00022475"/>
    </source>
</evidence>
<dbReference type="GO" id="GO:0015293">
    <property type="term" value="F:symporter activity"/>
    <property type="evidence" value="ECO:0007669"/>
    <property type="project" value="UniProtKB-KW"/>
</dbReference>
<evidence type="ECO:0000256" key="10">
    <source>
        <dbReference type="SAM" id="Phobius"/>
    </source>
</evidence>
<keyword evidence="7 10" id="KW-1133">Transmembrane helix</keyword>
<protein>
    <submittedName>
        <fullName evidence="12">Major facilitator superfamily MFS_1</fullName>
    </submittedName>
</protein>
<feature type="transmembrane region" description="Helical" evidence="10">
    <location>
        <begin position="55"/>
        <end position="76"/>
    </location>
</feature>
<keyword evidence="5 10" id="KW-0812">Transmembrane</keyword>
<dbReference type="Proteomes" id="UP000254978">
    <property type="component" value="Unassembled WGS sequence"/>
</dbReference>
<feature type="compositionally biased region" description="Polar residues" evidence="9">
    <location>
        <begin position="439"/>
        <end position="449"/>
    </location>
</feature>
<dbReference type="InterPro" id="IPR036259">
    <property type="entry name" value="MFS_trans_sf"/>
</dbReference>
<evidence type="ECO:0000256" key="9">
    <source>
        <dbReference type="SAM" id="MobiDB-lite"/>
    </source>
</evidence>
<evidence type="ECO:0000256" key="7">
    <source>
        <dbReference type="ARBA" id="ARBA00022989"/>
    </source>
</evidence>
<feature type="region of interest" description="Disordered" evidence="9">
    <location>
        <begin position="430"/>
        <end position="449"/>
    </location>
</feature>
<dbReference type="InterPro" id="IPR051084">
    <property type="entry name" value="H+-coupled_symporters"/>
</dbReference>
<dbReference type="SUPFAM" id="SSF103473">
    <property type="entry name" value="MFS general substrate transporter"/>
    <property type="match status" value="1"/>
</dbReference>
<evidence type="ECO:0000313" key="12">
    <source>
        <dbReference type="EMBL" id="STZ60629.1"/>
    </source>
</evidence>
<dbReference type="EMBL" id="UGQT01000001">
    <property type="protein sequence ID" value="STZ60629.1"/>
    <property type="molecule type" value="Genomic_DNA"/>
</dbReference>
<comment type="subcellular location">
    <subcellularLocation>
        <location evidence="1">Cell membrane</location>
        <topology evidence="1">Multi-pass membrane protein</topology>
    </subcellularLocation>
</comment>
<feature type="transmembrane region" description="Helical" evidence="10">
    <location>
        <begin position="310"/>
        <end position="329"/>
    </location>
</feature>
<feature type="transmembrane region" description="Helical" evidence="10">
    <location>
        <begin position="88"/>
        <end position="107"/>
    </location>
</feature>
<reference evidence="12 13" key="1">
    <citation type="submission" date="2018-06" db="EMBL/GenBank/DDBJ databases">
        <authorList>
            <consortium name="Pathogen Informatics"/>
            <person name="Doyle S."/>
        </authorList>
    </citation>
    <scope>NUCLEOTIDE SEQUENCE [LARGE SCALE GENOMIC DNA]</scope>
    <source>
        <strain evidence="12 13">NCTC10821</strain>
    </source>
</reference>
<keyword evidence="8 10" id="KW-0472">Membrane</keyword>
<sequence length="449" mass="47822">MSAQEVSAPPGKNQLKSLRAAIAGNVLEWFDWTLYAIFSTYIAAHFFDNSEPTSALLSTLAVFAAGFLARPLGGLAFGRLADIRGRKFVLVATISTMSMACLMIAFIPSFESIGVWASVLLLVARLLQGFAHGGESGVAYTYVSEIAPAPKRGLWSSSVFFAVTLGVMLATLLGALFNAVLGQQAVADGAWRWAFVVGAAFGLFVLVLRRSATETEEFVSSESTPDQSGAAVRWTAGRKFKAGALVVLLSCGHNCAYYVWAIFASSLAISDRGMDATDAFTASLLAQAVALGALVLCGRLSDKYGRRPMIIAFGLFAMVSFYPLSLLITDQPWTLFVAQAAGMSIWAMGAAMYPAFISELFPTHIRATSVAFATSVSVALFGGTAPYLLTWSADIGSGWIFWAWTALLAGLAVIGGTLVKETRGTDLGSVQWPYRERTPQGQPTKVSTP</sequence>
<feature type="transmembrane region" description="Helical" evidence="10">
    <location>
        <begin position="335"/>
        <end position="357"/>
    </location>
</feature>
<dbReference type="PANTHER" id="PTHR43528:SF1">
    <property type="entry name" value="ALPHA-KETOGLUTARATE PERMEASE"/>
    <property type="match status" value="1"/>
</dbReference>
<dbReference type="InterPro" id="IPR020846">
    <property type="entry name" value="MFS_dom"/>
</dbReference>
<dbReference type="PROSITE" id="PS50850">
    <property type="entry name" value="MFS"/>
    <property type="match status" value="1"/>
</dbReference>
<evidence type="ECO:0000256" key="5">
    <source>
        <dbReference type="ARBA" id="ARBA00022692"/>
    </source>
</evidence>
<evidence type="ECO:0000256" key="1">
    <source>
        <dbReference type="ARBA" id="ARBA00004651"/>
    </source>
</evidence>
<evidence type="ECO:0000259" key="11">
    <source>
        <dbReference type="PROSITE" id="PS50850"/>
    </source>
</evidence>
<keyword evidence="3" id="KW-0813">Transport</keyword>
<keyword evidence="4" id="KW-1003">Cell membrane</keyword>
<dbReference type="InterPro" id="IPR011701">
    <property type="entry name" value="MFS"/>
</dbReference>
<dbReference type="PANTHER" id="PTHR43528">
    <property type="entry name" value="ALPHA-KETOGLUTARATE PERMEASE"/>
    <property type="match status" value="1"/>
</dbReference>
<dbReference type="AlphaFoldDB" id="A0A378TIQ2"/>
<proteinExistence type="inferred from homology"/>
<comment type="similarity">
    <text evidence="2">Belongs to the major facilitator superfamily. Metabolite:H+ Symporter (MHS) family (TC 2.A.1.6) family.</text>
</comment>
<evidence type="ECO:0000256" key="8">
    <source>
        <dbReference type="ARBA" id="ARBA00023136"/>
    </source>
</evidence>
<feature type="transmembrane region" description="Helical" evidence="10">
    <location>
        <begin position="369"/>
        <end position="389"/>
    </location>
</feature>
<dbReference type="OrthoDB" id="8953821at2"/>
<dbReference type="RefSeq" id="WP_115279735.1">
    <property type="nucleotide sequence ID" value="NZ_AP022600.1"/>
</dbReference>
<accession>A0A378TIQ2</accession>
<name>A0A378TIQ2_9MYCO</name>
<evidence type="ECO:0000256" key="3">
    <source>
        <dbReference type="ARBA" id="ARBA00022448"/>
    </source>
</evidence>
<dbReference type="GO" id="GO:0005886">
    <property type="term" value="C:plasma membrane"/>
    <property type="evidence" value="ECO:0007669"/>
    <property type="project" value="UniProtKB-SubCell"/>
</dbReference>
<keyword evidence="6" id="KW-0769">Symport</keyword>